<dbReference type="AlphaFoldDB" id="W1NF68"/>
<dbReference type="EMBL" id="KI397628">
    <property type="protein sequence ID" value="ERM93785.1"/>
    <property type="molecule type" value="Genomic_DNA"/>
</dbReference>
<dbReference type="HOGENOM" id="CLU_1930351_0_0_1"/>
<gene>
    <name evidence="1" type="ORF">AMTR_s00004p00270790</name>
</gene>
<dbReference type="Gramene" id="ERM93785">
    <property type="protein sequence ID" value="ERM93785"/>
    <property type="gene ID" value="AMTR_s00004p00270790"/>
</dbReference>
<accession>W1NF68</accession>
<dbReference type="Proteomes" id="UP000017836">
    <property type="component" value="Unassembled WGS sequence"/>
</dbReference>
<keyword evidence="2" id="KW-1185">Reference proteome</keyword>
<dbReference type="PANTHER" id="PTHR34285">
    <property type="entry name" value="OS08G0510800 PROTEIN"/>
    <property type="match status" value="1"/>
</dbReference>
<organism evidence="1 2">
    <name type="scientific">Amborella trichopoda</name>
    <dbReference type="NCBI Taxonomy" id="13333"/>
    <lineage>
        <taxon>Eukaryota</taxon>
        <taxon>Viridiplantae</taxon>
        <taxon>Streptophyta</taxon>
        <taxon>Embryophyta</taxon>
        <taxon>Tracheophyta</taxon>
        <taxon>Spermatophyta</taxon>
        <taxon>Magnoliopsida</taxon>
        <taxon>Amborellales</taxon>
        <taxon>Amborellaceae</taxon>
        <taxon>Amborella</taxon>
    </lineage>
</organism>
<sequence length="131" mass="14852">MSMAVKFSLFGRENPRFTLQFRPESDDFMVRKSLRSFQAKNPVVKVESDKEKGNISYCFLDIKEVVSGVNLMVRSGFPLRKHEALKLRWGVNFSAKRESIQAGNGLPYLTVDKIGMESVNEEEGRASLVFG</sequence>
<evidence type="ECO:0000313" key="1">
    <source>
        <dbReference type="EMBL" id="ERM93785.1"/>
    </source>
</evidence>
<reference evidence="2" key="1">
    <citation type="journal article" date="2013" name="Science">
        <title>The Amborella genome and the evolution of flowering plants.</title>
        <authorList>
            <consortium name="Amborella Genome Project"/>
        </authorList>
    </citation>
    <scope>NUCLEOTIDE SEQUENCE [LARGE SCALE GENOMIC DNA]</scope>
</reference>
<protein>
    <submittedName>
        <fullName evidence="1">Uncharacterized protein</fullName>
    </submittedName>
</protein>
<dbReference type="PANTHER" id="PTHR34285:SF3">
    <property type="entry name" value="OS08G0510800 PROTEIN"/>
    <property type="match status" value="1"/>
</dbReference>
<name>W1NF68_AMBTC</name>
<proteinExistence type="predicted"/>
<evidence type="ECO:0000313" key="2">
    <source>
        <dbReference type="Proteomes" id="UP000017836"/>
    </source>
</evidence>
<dbReference type="OMA" id="VAVMAKM"/>